<accession>A0ABN0JY82</accession>
<proteinExistence type="predicted"/>
<organism evidence="1 2">
    <name type="scientific">Acinetobacter soli NIPH 2899</name>
    <dbReference type="NCBI Taxonomy" id="1217677"/>
    <lineage>
        <taxon>Bacteria</taxon>
        <taxon>Pseudomonadati</taxon>
        <taxon>Pseudomonadota</taxon>
        <taxon>Gammaproteobacteria</taxon>
        <taxon>Moraxellales</taxon>
        <taxon>Moraxellaceae</taxon>
        <taxon>Acinetobacter</taxon>
    </lineage>
</organism>
<gene>
    <name evidence="1" type="ORF">F950_01591</name>
</gene>
<comment type="caution">
    <text evidence="1">The sequence shown here is derived from an EMBL/GenBank/DDBJ whole genome shotgun (WGS) entry which is preliminary data.</text>
</comment>
<dbReference type="EMBL" id="APPV01000009">
    <property type="protein sequence ID" value="ENV60509.1"/>
    <property type="molecule type" value="Genomic_DNA"/>
</dbReference>
<protein>
    <submittedName>
        <fullName evidence="1">Uncharacterized protein</fullName>
    </submittedName>
</protein>
<sequence length="30" mass="3746">MIMYCDFRFYHTLFTLQKNEFLSWLNGDIV</sequence>
<evidence type="ECO:0000313" key="2">
    <source>
        <dbReference type="Proteomes" id="UP000018433"/>
    </source>
</evidence>
<dbReference type="Proteomes" id="UP000018433">
    <property type="component" value="Unassembled WGS sequence"/>
</dbReference>
<keyword evidence="2" id="KW-1185">Reference proteome</keyword>
<evidence type="ECO:0000313" key="1">
    <source>
        <dbReference type="EMBL" id="ENV60509.1"/>
    </source>
</evidence>
<reference evidence="1 2" key="1">
    <citation type="submission" date="2013-02" db="EMBL/GenBank/DDBJ databases">
        <title>The Genome Sequence of Acinetobacter soli NIPH 2899.</title>
        <authorList>
            <consortium name="The Broad Institute Genome Sequencing Platform"/>
            <consortium name="The Broad Institute Genome Sequencing Center for Infectious Disease"/>
            <person name="Cerqueira G."/>
            <person name="Feldgarden M."/>
            <person name="Courvalin P."/>
            <person name="Perichon B."/>
            <person name="Grillot-Courvalin C."/>
            <person name="Clermont D."/>
            <person name="Rocha E."/>
            <person name="Yoon E.-J."/>
            <person name="Nemec A."/>
            <person name="Walker B."/>
            <person name="Young S.K."/>
            <person name="Zeng Q."/>
            <person name="Gargeya S."/>
            <person name="Fitzgerald M."/>
            <person name="Haas B."/>
            <person name="Abouelleil A."/>
            <person name="Alvarado L."/>
            <person name="Arachchi H.M."/>
            <person name="Berlin A.M."/>
            <person name="Chapman S.B."/>
            <person name="Dewar J."/>
            <person name="Goldberg J."/>
            <person name="Griggs A."/>
            <person name="Gujja S."/>
            <person name="Hansen M."/>
            <person name="Howarth C."/>
            <person name="Imamovic A."/>
            <person name="Larimer J."/>
            <person name="McCowan C."/>
            <person name="Murphy C."/>
            <person name="Neiman D."/>
            <person name="Pearson M."/>
            <person name="Priest M."/>
            <person name="Roberts A."/>
            <person name="Saif S."/>
            <person name="Shea T."/>
            <person name="Sisk P."/>
            <person name="Sykes S."/>
            <person name="Wortman J."/>
            <person name="Nusbaum C."/>
            <person name="Birren B."/>
        </authorList>
    </citation>
    <scope>NUCLEOTIDE SEQUENCE [LARGE SCALE GENOMIC DNA]</scope>
    <source>
        <strain evidence="1 2">NIPH 2899</strain>
    </source>
</reference>
<name>A0ABN0JY82_9GAMM</name>